<dbReference type="InterPro" id="IPR017871">
    <property type="entry name" value="ABC_transporter-like_CS"/>
</dbReference>
<keyword evidence="6" id="KW-1278">Translocase</keyword>
<protein>
    <submittedName>
        <fullName evidence="9">ABC transporter related protein</fullName>
    </submittedName>
</protein>
<dbReference type="Pfam" id="PF00005">
    <property type="entry name" value="ABC_tran"/>
    <property type="match status" value="1"/>
</dbReference>
<evidence type="ECO:0000256" key="5">
    <source>
        <dbReference type="ARBA" id="ARBA00022840"/>
    </source>
</evidence>
<dbReference type="GO" id="GO:0016887">
    <property type="term" value="F:ATP hydrolysis activity"/>
    <property type="evidence" value="ECO:0007669"/>
    <property type="project" value="InterPro"/>
</dbReference>
<accession>D6SLC9</accession>
<dbReference type="OrthoDB" id="9809450at2"/>
<evidence type="ECO:0000313" key="10">
    <source>
        <dbReference type="Proteomes" id="UP000005496"/>
    </source>
</evidence>
<dbReference type="GO" id="GO:0005524">
    <property type="term" value="F:ATP binding"/>
    <property type="evidence" value="ECO:0007669"/>
    <property type="project" value="UniProtKB-KW"/>
</dbReference>
<name>D6SLC9_9BACT</name>
<dbReference type="PROSITE" id="PS00211">
    <property type="entry name" value="ABC_TRANSPORTER_1"/>
    <property type="match status" value="1"/>
</dbReference>
<dbReference type="SMART" id="SM00382">
    <property type="entry name" value="AAA"/>
    <property type="match status" value="1"/>
</dbReference>
<evidence type="ECO:0000256" key="1">
    <source>
        <dbReference type="ARBA" id="ARBA00022448"/>
    </source>
</evidence>
<dbReference type="PANTHER" id="PTHR42781">
    <property type="entry name" value="SPERMIDINE/PUTRESCINE IMPORT ATP-BINDING PROTEIN POTA"/>
    <property type="match status" value="1"/>
</dbReference>
<feature type="domain" description="ABC transporter" evidence="8">
    <location>
        <begin position="1"/>
        <end position="240"/>
    </location>
</feature>
<dbReference type="eggNOG" id="COG3842">
    <property type="taxonomic scope" value="Bacteria"/>
</dbReference>
<dbReference type="InterPro" id="IPR050093">
    <property type="entry name" value="ABC_SmlMolc_Importer"/>
</dbReference>
<comment type="caution">
    <text evidence="9">The sequence shown here is derived from an EMBL/GenBank/DDBJ whole genome shotgun (WGS) entry which is preliminary data.</text>
</comment>
<evidence type="ECO:0000256" key="2">
    <source>
        <dbReference type="ARBA" id="ARBA00022475"/>
    </source>
</evidence>
<dbReference type="Gene3D" id="3.40.50.300">
    <property type="entry name" value="P-loop containing nucleotide triphosphate hydrolases"/>
    <property type="match status" value="1"/>
</dbReference>
<dbReference type="SUPFAM" id="SSF52540">
    <property type="entry name" value="P-loop containing nucleoside triphosphate hydrolases"/>
    <property type="match status" value="1"/>
</dbReference>
<dbReference type="InterPro" id="IPR003439">
    <property type="entry name" value="ABC_transporter-like_ATP-bd"/>
</dbReference>
<dbReference type="Proteomes" id="UP000005496">
    <property type="component" value="Unassembled WGS sequence"/>
</dbReference>
<sequence length="247" mass="27634">MHVQCQIKASLKSGKENFSLEADFDTSSSSIVLFGPSGAGKSLTLMALAGLQTPDSGKIVLDGRTLYDSAKKINIPARKRKVGLLFQDYALFPHLTVMDNVGFGLKRSFRPLKVQQKNKIYQYIQMFGLENHTDKKPHELSGGQRQRAALARALVSNPDLLLLDEPFSALDQPLRIKMRSELGNILEKFNMPMIMVSHDHQDVEAFGETLVSFGHGRVLDVLDYQSRRRQGQDVMDILTPLYQTASI</sequence>
<evidence type="ECO:0000256" key="7">
    <source>
        <dbReference type="ARBA" id="ARBA00023136"/>
    </source>
</evidence>
<keyword evidence="4" id="KW-0547">Nucleotide-binding</keyword>
<dbReference type="InterPro" id="IPR003593">
    <property type="entry name" value="AAA+_ATPase"/>
</dbReference>
<dbReference type="AlphaFoldDB" id="D6SLC9"/>
<proteinExistence type="predicted"/>
<dbReference type="PANTHER" id="PTHR42781:SF1">
    <property type="entry name" value="THIAMINE IMPORT ATP-BINDING PROTEIN THIQ"/>
    <property type="match status" value="1"/>
</dbReference>
<evidence type="ECO:0000256" key="6">
    <source>
        <dbReference type="ARBA" id="ARBA00022967"/>
    </source>
</evidence>
<evidence type="ECO:0000256" key="4">
    <source>
        <dbReference type="ARBA" id="ARBA00022741"/>
    </source>
</evidence>
<dbReference type="EMBL" id="ACJN02000001">
    <property type="protein sequence ID" value="EFI35490.1"/>
    <property type="molecule type" value="Genomic_DNA"/>
</dbReference>
<dbReference type="InterPro" id="IPR027417">
    <property type="entry name" value="P-loop_NTPase"/>
</dbReference>
<evidence type="ECO:0000313" key="9">
    <source>
        <dbReference type="EMBL" id="EFI35490.1"/>
    </source>
</evidence>
<keyword evidence="1" id="KW-0813">Transport</keyword>
<dbReference type="PROSITE" id="PS50893">
    <property type="entry name" value="ABC_TRANSPORTER_2"/>
    <property type="match status" value="1"/>
</dbReference>
<keyword evidence="2" id="KW-1003">Cell membrane</keyword>
<evidence type="ECO:0000256" key="3">
    <source>
        <dbReference type="ARBA" id="ARBA00022519"/>
    </source>
</evidence>
<gene>
    <name evidence="9" type="ORF">Dthio_PD2913</name>
</gene>
<reference evidence="9" key="1">
    <citation type="submission" date="2010-05" db="EMBL/GenBank/DDBJ databases">
        <title>The draft genome of Desulfonatronospira thiodismutans ASO3-1.</title>
        <authorList>
            <consortium name="US DOE Joint Genome Institute (JGI-PGF)"/>
            <person name="Lucas S."/>
            <person name="Copeland A."/>
            <person name="Lapidus A."/>
            <person name="Cheng J.-F."/>
            <person name="Bruce D."/>
            <person name="Goodwin L."/>
            <person name="Pitluck S."/>
            <person name="Chertkov O."/>
            <person name="Brettin T."/>
            <person name="Detter J.C."/>
            <person name="Han C."/>
            <person name="Land M.L."/>
            <person name="Hauser L."/>
            <person name="Kyrpides N."/>
            <person name="Mikhailova N."/>
            <person name="Muyzer G."/>
            <person name="Woyke T."/>
        </authorList>
    </citation>
    <scope>NUCLEOTIDE SEQUENCE [LARGE SCALE GENOMIC DNA]</scope>
    <source>
        <strain evidence="9">ASO3-1</strain>
    </source>
</reference>
<organism evidence="9 10">
    <name type="scientific">Desulfonatronospira thiodismutans ASO3-1</name>
    <dbReference type="NCBI Taxonomy" id="555779"/>
    <lineage>
        <taxon>Bacteria</taxon>
        <taxon>Pseudomonadati</taxon>
        <taxon>Thermodesulfobacteriota</taxon>
        <taxon>Desulfovibrionia</taxon>
        <taxon>Desulfovibrionales</taxon>
        <taxon>Desulfonatronovibrionaceae</taxon>
        <taxon>Desulfonatronospira</taxon>
    </lineage>
</organism>
<evidence type="ECO:0000259" key="8">
    <source>
        <dbReference type="PROSITE" id="PS50893"/>
    </source>
</evidence>
<dbReference type="RefSeq" id="WP_008868622.1">
    <property type="nucleotide sequence ID" value="NZ_ACJN02000001.1"/>
</dbReference>
<keyword evidence="7" id="KW-0472">Membrane</keyword>
<keyword evidence="10" id="KW-1185">Reference proteome</keyword>
<keyword evidence="5" id="KW-0067">ATP-binding</keyword>
<keyword evidence="3" id="KW-0997">Cell inner membrane</keyword>